<evidence type="ECO:0000313" key="2">
    <source>
        <dbReference type="EMBL" id="KAL1265483.1"/>
    </source>
</evidence>
<dbReference type="EMBL" id="JAYMGO010000011">
    <property type="protein sequence ID" value="KAL1265483.1"/>
    <property type="molecule type" value="Genomic_DNA"/>
</dbReference>
<evidence type="ECO:0000313" key="3">
    <source>
        <dbReference type="Proteomes" id="UP001558613"/>
    </source>
</evidence>
<feature type="region of interest" description="Disordered" evidence="1">
    <location>
        <begin position="1"/>
        <end position="25"/>
    </location>
</feature>
<dbReference type="Proteomes" id="UP001558613">
    <property type="component" value="Unassembled WGS sequence"/>
</dbReference>
<organism evidence="2 3">
    <name type="scientific">Cirrhinus molitorella</name>
    <name type="common">mud carp</name>
    <dbReference type="NCBI Taxonomy" id="172907"/>
    <lineage>
        <taxon>Eukaryota</taxon>
        <taxon>Metazoa</taxon>
        <taxon>Chordata</taxon>
        <taxon>Craniata</taxon>
        <taxon>Vertebrata</taxon>
        <taxon>Euteleostomi</taxon>
        <taxon>Actinopterygii</taxon>
        <taxon>Neopterygii</taxon>
        <taxon>Teleostei</taxon>
        <taxon>Ostariophysi</taxon>
        <taxon>Cypriniformes</taxon>
        <taxon>Cyprinidae</taxon>
        <taxon>Labeoninae</taxon>
        <taxon>Labeonini</taxon>
        <taxon>Cirrhinus</taxon>
    </lineage>
</organism>
<accession>A0ABR3MLI1</accession>
<gene>
    <name evidence="2" type="ORF">QQF64_003510</name>
</gene>
<comment type="caution">
    <text evidence="2">The sequence shown here is derived from an EMBL/GenBank/DDBJ whole genome shotgun (WGS) entry which is preliminary data.</text>
</comment>
<sequence>MQSDGFRNASTTRSHDNINSSDPVTVPSIISRWNWNSLGDESSRFPETAHVGSKQEFPPSPMAERARDACGIFLTNEKDERFGRPRPLESGINARVSLEVGRSNF</sequence>
<protein>
    <submittedName>
        <fullName evidence="2">Uncharacterized protein</fullName>
    </submittedName>
</protein>
<keyword evidence="3" id="KW-1185">Reference proteome</keyword>
<name>A0ABR3MLI1_9TELE</name>
<feature type="compositionally biased region" description="Polar residues" evidence="1">
    <location>
        <begin position="1"/>
        <end position="23"/>
    </location>
</feature>
<proteinExistence type="predicted"/>
<feature type="region of interest" description="Disordered" evidence="1">
    <location>
        <begin position="42"/>
        <end position="64"/>
    </location>
</feature>
<evidence type="ECO:0000256" key="1">
    <source>
        <dbReference type="SAM" id="MobiDB-lite"/>
    </source>
</evidence>
<reference evidence="2 3" key="1">
    <citation type="submission" date="2023-09" db="EMBL/GenBank/DDBJ databases">
        <authorList>
            <person name="Wang M."/>
        </authorList>
    </citation>
    <scope>NUCLEOTIDE SEQUENCE [LARGE SCALE GENOMIC DNA]</scope>
    <source>
        <strain evidence="2">GT-2023</strain>
        <tissue evidence="2">Liver</tissue>
    </source>
</reference>